<reference evidence="5" key="1">
    <citation type="journal article" date="2020" name="bioRxiv">
        <title>Whole genome comparisons of ergot fungi reveals the divergence and evolution of species within the genus Claviceps are the result of varying mechanisms driving genome evolution and host range expansion.</title>
        <authorList>
            <person name="Wyka S.A."/>
            <person name="Mondo S.J."/>
            <person name="Liu M."/>
            <person name="Dettman J."/>
            <person name="Nalam V."/>
            <person name="Broders K.D."/>
        </authorList>
    </citation>
    <scope>NUCLEOTIDE SEQUENCE</scope>
    <source>
        <strain evidence="5">CCC 489</strain>
    </source>
</reference>
<sequence>MRLNRALEKLLIASAMLSVAQAGWLGRLLNVRQVAEVIDGGSGASSSIPVAAATPNSSPPPAKDPSPPVSSSKTPPKEVASSSTPANLPVAQPSSTSSLPIAISSKPAPPGPGKTSPSVPQSTSLSFMWTPTTPVDTAFISATPVVSTKVEVVTQILSNGSTAIVTTTTRTTSTPGLSSSDGEATGMTTKTRNTVIGLVVGIGGAIVVGALGLVAWRIWGRKKHSEEHDVLMEYDLSSPGAAEKSERGSSVAGTQRTPFQSTLENYHQPTQVNPSSNF</sequence>
<proteinExistence type="predicted"/>
<feature type="region of interest" description="Disordered" evidence="1">
    <location>
        <begin position="42"/>
        <end position="125"/>
    </location>
</feature>
<name>A0A8K0NHB9_9HYPO</name>
<keyword evidence="3" id="KW-0732">Signal</keyword>
<dbReference type="AlphaFoldDB" id="A0A8K0NHB9"/>
<comment type="caution">
    <text evidence="5">The sequence shown here is derived from an EMBL/GenBank/DDBJ whole genome shotgun (WGS) entry which is preliminary data.</text>
</comment>
<evidence type="ECO:0000256" key="3">
    <source>
        <dbReference type="SAM" id="SignalP"/>
    </source>
</evidence>
<keyword evidence="2" id="KW-0472">Membrane</keyword>
<dbReference type="Pfam" id="PF04478">
    <property type="entry name" value="Mid2"/>
    <property type="match status" value="1"/>
</dbReference>
<feature type="compositionally biased region" description="Pro residues" evidence="1">
    <location>
        <begin position="57"/>
        <end position="68"/>
    </location>
</feature>
<evidence type="ECO:0000313" key="6">
    <source>
        <dbReference type="Proteomes" id="UP000811619"/>
    </source>
</evidence>
<feature type="chain" id="PRO_5035456494" description="Mid2 domain-containing protein" evidence="3">
    <location>
        <begin position="23"/>
        <end position="278"/>
    </location>
</feature>
<feature type="signal peptide" evidence="3">
    <location>
        <begin position="1"/>
        <end position="22"/>
    </location>
</feature>
<feature type="transmembrane region" description="Helical" evidence="2">
    <location>
        <begin position="195"/>
        <end position="216"/>
    </location>
</feature>
<keyword evidence="2" id="KW-1133">Transmembrane helix</keyword>
<accession>A0A8K0NHB9</accession>
<feature type="compositionally biased region" description="Polar residues" evidence="1">
    <location>
        <begin position="115"/>
        <end position="125"/>
    </location>
</feature>
<organism evidence="5 6">
    <name type="scientific">Claviceps africana</name>
    <dbReference type="NCBI Taxonomy" id="83212"/>
    <lineage>
        <taxon>Eukaryota</taxon>
        <taxon>Fungi</taxon>
        <taxon>Dikarya</taxon>
        <taxon>Ascomycota</taxon>
        <taxon>Pezizomycotina</taxon>
        <taxon>Sordariomycetes</taxon>
        <taxon>Hypocreomycetidae</taxon>
        <taxon>Hypocreales</taxon>
        <taxon>Clavicipitaceae</taxon>
        <taxon>Claviceps</taxon>
    </lineage>
</organism>
<dbReference type="Proteomes" id="UP000811619">
    <property type="component" value="Unassembled WGS sequence"/>
</dbReference>
<protein>
    <recommendedName>
        <fullName evidence="4">Mid2 domain-containing protein</fullName>
    </recommendedName>
</protein>
<dbReference type="OrthoDB" id="5425782at2759"/>
<gene>
    <name evidence="5" type="ORF">E4U42_002683</name>
</gene>
<evidence type="ECO:0000313" key="5">
    <source>
        <dbReference type="EMBL" id="KAG5927034.1"/>
    </source>
</evidence>
<dbReference type="InterPro" id="IPR007567">
    <property type="entry name" value="Mid2_dom"/>
</dbReference>
<feature type="compositionally biased region" description="Polar residues" evidence="1">
    <location>
        <begin position="251"/>
        <end position="278"/>
    </location>
</feature>
<evidence type="ECO:0000256" key="1">
    <source>
        <dbReference type="SAM" id="MobiDB-lite"/>
    </source>
</evidence>
<feature type="domain" description="Mid2" evidence="4">
    <location>
        <begin position="146"/>
        <end position="209"/>
    </location>
</feature>
<feature type="region of interest" description="Disordered" evidence="1">
    <location>
        <begin position="238"/>
        <end position="278"/>
    </location>
</feature>
<keyword evidence="2" id="KW-0812">Transmembrane</keyword>
<dbReference type="EMBL" id="SRPY01000215">
    <property type="protein sequence ID" value="KAG5927034.1"/>
    <property type="molecule type" value="Genomic_DNA"/>
</dbReference>
<feature type="compositionally biased region" description="Low complexity" evidence="1">
    <location>
        <begin position="93"/>
        <end position="105"/>
    </location>
</feature>
<evidence type="ECO:0000259" key="4">
    <source>
        <dbReference type="Pfam" id="PF04478"/>
    </source>
</evidence>
<evidence type="ECO:0000256" key="2">
    <source>
        <dbReference type="SAM" id="Phobius"/>
    </source>
</evidence>
<keyword evidence="6" id="KW-1185">Reference proteome</keyword>